<sequence>MNAELVNKLRLSLDMRAVVMEVPEPELLEELGLEQNGKVDEMDSGTFDFVMLFVKDIASLNEHAPAALKAVKKDGLLWICYPKGTSKMRTDINRDRGWRVVKDEGWEGVSLVSINETWSAMRFRPVGAVQTSARASRAADLSRRTEPLSKEIVVPEDVQAALASYPEAEAFFAELATSHRKEYIRWINEAKQEVTRVKRIMEMTEKLSHKLKRPSDKPLTK</sequence>
<dbReference type="RefSeq" id="WP_126017941.1">
    <property type="nucleotide sequence ID" value="NZ_CP034437.1"/>
</dbReference>
<proteinExistence type="predicted"/>
<dbReference type="EMBL" id="CP034437">
    <property type="protein sequence ID" value="AZN42248.1"/>
    <property type="molecule type" value="Genomic_DNA"/>
</dbReference>
<name>A0A3Q8X7Z7_9BACL</name>
<evidence type="ECO:0000313" key="2">
    <source>
        <dbReference type="Proteomes" id="UP000272528"/>
    </source>
</evidence>
<protein>
    <recommendedName>
        <fullName evidence="3">YdeI/OmpD-associated family protein</fullName>
    </recommendedName>
</protein>
<reference evidence="2" key="1">
    <citation type="submission" date="2018-12" db="EMBL/GenBank/DDBJ databases">
        <title>Genome sequence of Peanibacillus sp.</title>
        <authorList>
            <person name="Subramani G."/>
            <person name="Srinivasan S."/>
            <person name="Kim M.K."/>
        </authorList>
    </citation>
    <scope>NUCLEOTIDE SEQUENCE [LARGE SCALE GENOMIC DNA]</scope>
    <source>
        <strain evidence="2">18JY67-1</strain>
    </source>
</reference>
<evidence type="ECO:0008006" key="3">
    <source>
        <dbReference type="Google" id="ProtNLM"/>
    </source>
</evidence>
<dbReference type="AlphaFoldDB" id="A0A3Q8X7Z7"/>
<gene>
    <name evidence="1" type="ORF">EJC50_23115</name>
</gene>
<dbReference type="Pfam" id="PF13376">
    <property type="entry name" value="OmdA"/>
    <property type="match status" value="1"/>
</dbReference>
<keyword evidence="2" id="KW-1185">Reference proteome</keyword>
<dbReference type="OrthoDB" id="9800461at2"/>
<accession>A0A3Q8X7Z7</accession>
<dbReference type="Proteomes" id="UP000272528">
    <property type="component" value="Chromosome"/>
</dbReference>
<organism evidence="1 2">
    <name type="scientific">Paenibacillus albus</name>
    <dbReference type="NCBI Taxonomy" id="2495582"/>
    <lineage>
        <taxon>Bacteria</taxon>
        <taxon>Bacillati</taxon>
        <taxon>Bacillota</taxon>
        <taxon>Bacilli</taxon>
        <taxon>Bacillales</taxon>
        <taxon>Paenibacillaceae</taxon>
        <taxon>Paenibacillus</taxon>
    </lineage>
</organism>
<dbReference type="KEGG" id="palb:EJC50_23115"/>
<evidence type="ECO:0000313" key="1">
    <source>
        <dbReference type="EMBL" id="AZN42248.1"/>
    </source>
</evidence>